<name>A0A5B8VSA7_9BACT</name>
<dbReference type="PIRSF" id="PIRSF037511">
    <property type="entry name" value="Transl_init_SUI1_pro"/>
    <property type="match status" value="1"/>
</dbReference>
<reference evidence="5 6" key="1">
    <citation type="journal article" date="2017" name="Int. J. Syst. Evol. Microbiol.">
        <title>Arachidicoccus ginsenosidivorans sp. nov., with ginsenoside-converting activity isolated from ginseng cultivating soil.</title>
        <authorList>
            <person name="Siddiqi M.Z."/>
            <person name="Aslam Z."/>
            <person name="Im W.T."/>
        </authorList>
    </citation>
    <scope>NUCLEOTIDE SEQUENCE [LARGE SCALE GENOMIC DNA]</scope>
    <source>
        <strain evidence="5 6">Gsoil 809</strain>
    </source>
</reference>
<evidence type="ECO:0000313" key="6">
    <source>
        <dbReference type="Proteomes" id="UP000321291"/>
    </source>
</evidence>
<dbReference type="RefSeq" id="WP_146785064.1">
    <property type="nucleotide sequence ID" value="NZ_CP042434.1"/>
</dbReference>
<keyword evidence="6" id="KW-1185">Reference proteome</keyword>
<dbReference type="KEGG" id="agi:FSB73_17345"/>
<dbReference type="Pfam" id="PF01253">
    <property type="entry name" value="SUI1"/>
    <property type="match status" value="1"/>
</dbReference>
<dbReference type="CDD" id="cd11567">
    <property type="entry name" value="YciH_like"/>
    <property type="match status" value="1"/>
</dbReference>
<dbReference type="SUPFAM" id="SSF55159">
    <property type="entry name" value="eIF1-like"/>
    <property type="match status" value="1"/>
</dbReference>
<dbReference type="GO" id="GO:0003729">
    <property type="term" value="F:mRNA binding"/>
    <property type="evidence" value="ECO:0007669"/>
    <property type="project" value="TreeGrafter"/>
</dbReference>
<dbReference type="PROSITE" id="PS50296">
    <property type="entry name" value="SUI1"/>
    <property type="match status" value="1"/>
</dbReference>
<dbReference type="InterPro" id="IPR005872">
    <property type="entry name" value="SUI1_arc_bac"/>
</dbReference>
<dbReference type="InterPro" id="IPR036877">
    <property type="entry name" value="SUI1_dom_sf"/>
</dbReference>
<evidence type="ECO:0000313" key="5">
    <source>
        <dbReference type="EMBL" id="QEC73178.1"/>
    </source>
</evidence>
<dbReference type="GO" id="GO:0001731">
    <property type="term" value="P:formation of translation preinitiation complex"/>
    <property type="evidence" value="ECO:0007669"/>
    <property type="project" value="TreeGrafter"/>
</dbReference>
<dbReference type="EMBL" id="CP042434">
    <property type="protein sequence ID" value="QEC73178.1"/>
    <property type="molecule type" value="Genomic_DNA"/>
</dbReference>
<protein>
    <submittedName>
        <fullName evidence="5">Translation initiation factor</fullName>
    </submittedName>
</protein>
<feature type="domain" description="SUI1" evidence="4">
    <location>
        <begin position="47"/>
        <end position="108"/>
    </location>
</feature>
<proteinExistence type="inferred from homology"/>
<dbReference type="GO" id="GO:0006417">
    <property type="term" value="P:regulation of translation"/>
    <property type="evidence" value="ECO:0007669"/>
    <property type="project" value="UniProtKB-KW"/>
</dbReference>
<evidence type="ECO:0000256" key="1">
    <source>
        <dbReference type="ARBA" id="ARBA00005422"/>
    </source>
</evidence>
<comment type="similarity">
    <text evidence="1">Belongs to the SUI1 family.</text>
</comment>
<evidence type="ECO:0000259" key="4">
    <source>
        <dbReference type="PROSITE" id="PS50296"/>
    </source>
</evidence>
<dbReference type="InterPro" id="IPR050318">
    <property type="entry name" value="DENR/SUI1_TIF"/>
</dbReference>
<dbReference type="InterPro" id="IPR001950">
    <property type="entry name" value="SUI1"/>
</dbReference>
<keyword evidence="5" id="KW-0396">Initiation factor</keyword>
<dbReference type="Gene3D" id="3.30.780.10">
    <property type="entry name" value="SUI1-like domain"/>
    <property type="match status" value="1"/>
</dbReference>
<dbReference type="AlphaFoldDB" id="A0A5B8VSA7"/>
<organism evidence="5 6">
    <name type="scientific">Arachidicoccus ginsenosidivorans</name>
    <dbReference type="NCBI Taxonomy" id="496057"/>
    <lineage>
        <taxon>Bacteria</taxon>
        <taxon>Pseudomonadati</taxon>
        <taxon>Bacteroidota</taxon>
        <taxon>Chitinophagia</taxon>
        <taxon>Chitinophagales</taxon>
        <taxon>Chitinophagaceae</taxon>
        <taxon>Arachidicoccus</taxon>
    </lineage>
</organism>
<sequence>MAKNKKVIPGSGGYVYSTDPDFKIQSSEEKIDTPSAAQQKLRIWLETKNRGGKAATVIKGFSGSEDDLKELGKKLKTFTGTGGSVKDQEIIIQGDQREKVLGWLLKAGYSGTKIAGK</sequence>
<dbReference type="Proteomes" id="UP000321291">
    <property type="component" value="Chromosome"/>
</dbReference>
<dbReference type="GO" id="GO:0002188">
    <property type="term" value="P:translation reinitiation"/>
    <property type="evidence" value="ECO:0007669"/>
    <property type="project" value="TreeGrafter"/>
</dbReference>
<keyword evidence="3" id="KW-0648">Protein biosynthesis</keyword>
<evidence type="ECO:0000256" key="2">
    <source>
        <dbReference type="ARBA" id="ARBA00022845"/>
    </source>
</evidence>
<dbReference type="PANTHER" id="PTHR12789:SF0">
    <property type="entry name" value="DENSITY-REGULATED PROTEIN"/>
    <property type="match status" value="1"/>
</dbReference>
<accession>A0A5B8VSA7</accession>
<evidence type="ECO:0000256" key="3">
    <source>
        <dbReference type="ARBA" id="ARBA00022917"/>
    </source>
</evidence>
<keyword evidence="2" id="KW-0810">Translation regulation</keyword>
<dbReference type="PANTHER" id="PTHR12789">
    <property type="entry name" value="DENSITY-REGULATED PROTEIN HOMOLOG"/>
    <property type="match status" value="1"/>
</dbReference>
<gene>
    <name evidence="5" type="ORF">FSB73_17345</name>
</gene>
<dbReference type="GO" id="GO:0003743">
    <property type="term" value="F:translation initiation factor activity"/>
    <property type="evidence" value="ECO:0007669"/>
    <property type="project" value="UniProtKB-KW"/>
</dbReference>
<dbReference type="OrthoDB" id="9792915at2"/>